<dbReference type="InterPro" id="IPR028361">
    <property type="entry name" value="GPI_transamidase"/>
</dbReference>
<keyword evidence="4" id="KW-0732">Signal</keyword>
<proteinExistence type="inferred from homology"/>
<dbReference type="EMBL" id="JALJOR010000011">
    <property type="protein sequence ID" value="KAK9808909.1"/>
    <property type="molecule type" value="Genomic_DNA"/>
</dbReference>
<keyword evidence="3" id="KW-0337">GPI-anchor biosynthesis</keyword>
<name>A0AAW1PLG1_9CHLO</name>
<dbReference type="FunFam" id="3.40.50.1460:FF:000021">
    <property type="entry name" value="GPI-anchor transamidase"/>
    <property type="match status" value="1"/>
</dbReference>
<sequence length="290" mass="33582">MNQQFWSKRLNKAIQYLRARPFRDTKQAAEPQQDTWAVLVCASRYWFNYRHVANTLSVYHTVKRLGIPDSNILLMLADDMACNPRNPYPTQVFNHPDHRLNLYDDDIEVDYRGADVTVDSFLQVLTGQHHAAMPASKRLLSTNASNVLVYLTGHGGDEFLKFQDKEELMAQQMADAVGTMWRDQRYRELLFIIDTCQASTMYSLITSPRVLAMSSSKLGESSYSHHVDSDVGLAVIDRFTYFMLEFFERIDRHSKATMQHLVDYVRPKPLLSSFDHRTDLFDSPLDKLRC</sequence>
<comment type="caution">
    <text evidence="5">The sequence shown here is derived from an EMBL/GenBank/DDBJ whole genome shotgun (WGS) entry which is preliminary data.</text>
</comment>
<dbReference type="GO" id="GO:0042765">
    <property type="term" value="C:GPI-anchor transamidase complex"/>
    <property type="evidence" value="ECO:0007669"/>
    <property type="project" value="InterPro"/>
</dbReference>
<dbReference type="Gene3D" id="3.40.50.1460">
    <property type="match status" value="1"/>
</dbReference>
<dbReference type="PRINTS" id="PR00776">
    <property type="entry name" value="HEMOGLOBNASE"/>
</dbReference>
<evidence type="ECO:0000313" key="5">
    <source>
        <dbReference type="EMBL" id="KAK9808909.1"/>
    </source>
</evidence>
<dbReference type="GO" id="GO:0006506">
    <property type="term" value="P:GPI anchor biosynthetic process"/>
    <property type="evidence" value="ECO:0007669"/>
    <property type="project" value="UniProtKB-KW"/>
</dbReference>
<dbReference type="AlphaFoldDB" id="A0AAW1PLG1"/>
<accession>A0AAW1PLG1</accession>
<dbReference type="InterPro" id="IPR001096">
    <property type="entry name" value="Peptidase_C13"/>
</dbReference>
<evidence type="ECO:0000256" key="4">
    <source>
        <dbReference type="ARBA" id="ARBA00022729"/>
    </source>
</evidence>
<gene>
    <name evidence="5" type="ORF">WJX72_006219</name>
</gene>
<evidence type="ECO:0000256" key="3">
    <source>
        <dbReference type="ARBA" id="ARBA00022502"/>
    </source>
</evidence>
<keyword evidence="6" id="KW-1185">Reference proteome</keyword>
<dbReference type="Pfam" id="PF01650">
    <property type="entry name" value="Peptidase_C13"/>
    <property type="match status" value="1"/>
</dbReference>
<dbReference type="GO" id="GO:0006508">
    <property type="term" value="P:proteolysis"/>
    <property type="evidence" value="ECO:0007669"/>
    <property type="project" value="InterPro"/>
</dbReference>
<dbReference type="PANTHER" id="PTHR48067">
    <property type="entry name" value="GPI-ANCHOR TRANSAMIDASE"/>
    <property type="match status" value="1"/>
</dbReference>
<organism evidence="5 6">
    <name type="scientific">[Myrmecia] bisecta</name>
    <dbReference type="NCBI Taxonomy" id="41462"/>
    <lineage>
        <taxon>Eukaryota</taxon>
        <taxon>Viridiplantae</taxon>
        <taxon>Chlorophyta</taxon>
        <taxon>core chlorophytes</taxon>
        <taxon>Trebouxiophyceae</taxon>
        <taxon>Trebouxiales</taxon>
        <taxon>Trebouxiaceae</taxon>
        <taxon>Myrmecia</taxon>
    </lineage>
</organism>
<evidence type="ECO:0008006" key="7">
    <source>
        <dbReference type="Google" id="ProtNLM"/>
    </source>
</evidence>
<evidence type="ECO:0000256" key="1">
    <source>
        <dbReference type="ARBA" id="ARBA00004687"/>
    </source>
</evidence>
<protein>
    <recommendedName>
        <fullName evidence="7">GPI-anchor transamidase</fullName>
    </recommendedName>
</protein>
<dbReference type="GO" id="GO:0016255">
    <property type="term" value="P:attachment of GPI anchor to protein"/>
    <property type="evidence" value="ECO:0007669"/>
    <property type="project" value="InterPro"/>
</dbReference>
<reference evidence="5 6" key="1">
    <citation type="journal article" date="2024" name="Nat. Commun.">
        <title>Phylogenomics reveals the evolutionary origins of lichenization in chlorophyte algae.</title>
        <authorList>
            <person name="Puginier C."/>
            <person name="Libourel C."/>
            <person name="Otte J."/>
            <person name="Skaloud P."/>
            <person name="Haon M."/>
            <person name="Grisel S."/>
            <person name="Petersen M."/>
            <person name="Berrin J.G."/>
            <person name="Delaux P.M."/>
            <person name="Dal Grande F."/>
            <person name="Keller J."/>
        </authorList>
    </citation>
    <scope>NUCLEOTIDE SEQUENCE [LARGE SCALE GENOMIC DNA]</scope>
    <source>
        <strain evidence="5 6">SAG 2043</strain>
    </source>
</reference>
<dbReference type="PANTHER" id="PTHR48067:SF1">
    <property type="entry name" value="GPI-ANCHOR TRANSAMIDASE"/>
    <property type="match status" value="1"/>
</dbReference>
<comment type="similarity">
    <text evidence="2">Belongs to the peptidase C13 family.</text>
</comment>
<dbReference type="GO" id="GO:0003923">
    <property type="term" value="F:GPI-anchor transamidase activity"/>
    <property type="evidence" value="ECO:0007669"/>
    <property type="project" value="InterPro"/>
</dbReference>
<evidence type="ECO:0000256" key="2">
    <source>
        <dbReference type="ARBA" id="ARBA00009941"/>
    </source>
</evidence>
<evidence type="ECO:0000313" key="6">
    <source>
        <dbReference type="Proteomes" id="UP001489004"/>
    </source>
</evidence>
<dbReference type="Proteomes" id="UP001489004">
    <property type="component" value="Unassembled WGS sequence"/>
</dbReference>
<comment type="pathway">
    <text evidence="1">Glycolipid biosynthesis; glycosylphosphatidylinositol-anchor biosynthesis.</text>
</comment>